<dbReference type="InterPro" id="IPR038492">
    <property type="entry name" value="GBBH-like_N_sf"/>
</dbReference>
<dbReference type="EC" id="1.14.11.8" evidence="5"/>
<dbReference type="InterPro" id="IPR003819">
    <property type="entry name" value="TauD/TfdA-like"/>
</dbReference>
<accession>A0ABR2WJT1</accession>
<dbReference type="InterPro" id="IPR010376">
    <property type="entry name" value="GBBH-like_N"/>
</dbReference>
<keyword evidence="9" id="KW-0560">Oxidoreductase</keyword>
<dbReference type="Pfam" id="PF06155">
    <property type="entry name" value="GBBH-like_N"/>
    <property type="match status" value="1"/>
</dbReference>
<evidence type="ECO:0000256" key="4">
    <source>
        <dbReference type="ARBA" id="ARBA00008654"/>
    </source>
</evidence>
<dbReference type="EMBL" id="JASJQH010001227">
    <property type="protein sequence ID" value="KAK9761770.1"/>
    <property type="molecule type" value="Genomic_DNA"/>
</dbReference>
<dbReference type="SUPFAM" id="SSF51197">
    <property type="entry name" value="Clavaminate synthase-like"/>
    <property type="match status" value="1"/>
</dbReference>
<evidence type="ECO:0000313" key="19">
    <source>
        <dbReference type="Proteomes" id="UP001479436"/>
    </source>
</evidence>
<keyword evidence="19" id="KW-1185">Reference proteome</keyword>
<evidence type="ECO:0000256" key="7">
    <source>
        <dbReference type="ARBA" id="ARBA00022873"/>
    </source>
</evidence>
<sequence>MQAILRNTRSTLFPRALTSLHKGPLYSLQSRFFAKVAKGPNSVQADNKKLQIEWADGQTSSFHHYWLRDHCRCSSCFHAITKQRLVDTYLIPPEIVAKDVNLVADKVQVQWSHQDHTSEYSLEWLRDHSYDPKLKVETTSRKKVVWDRSIASNPPIVQYDDIMSSEDSLRQWLNNIDIYGFSFVDNVPKSKERTEELARKICFVRETHYGGFWDFTADLAHGDTAYTTLPLNSHTDNTYFTDPSGLQMFHLLEFDGKGGESVFVDGLNVAQKLRESHPDSYEFLSNTRIVTHSAGDEHVFINPTPRGYPILNHDPMTGELYQIRFNNDDRSTLDYLAGEDVERFYKALRNWNDILRQPQSEYQIQLEPGRVVVFNNWRVLHGRTAFVGHRRLIGCYLNWDDYNSKLKVLNNEKNV</sequence>
<protein>
    <recommendedName>
        <fullName evidence="5">trimethyllysine dioxygenase</fullName>
        <ecNumber evidence="5">1.14.11.8</ecNumber>
    </recommendedName>
    <alternativeName>
        <fullName evidence="12">Epsilon-trimethyllysine 2-oxoglutarate dioxygenase</fullName>
    </alternativeName>
    <alternativeName>
        <fullName evidence="11">TML hydroxylase</fullName>
    </alternativeName>
    <alternativeName>
        <fullName evidence="13">TML-alpha-ketoglutarate dioxygenase</fullName>
    </alternativeName>
</protein>
<keyword evidence="8" id="KW-0223">Dioxygenase</keyword>
<evidence type="ECO:0000256" key="13">
    <source>
        <dbReference type="ARBA" id="ARBA00032283"/>
    </source>
</evidence>
<feature type="domain" description="Gamma-butyrobetaine hydroxylase-like N-terminal" evidence="17">
    <location>
        <begin position="43"/>
        <end position="126"/>
    </location>
</feature>
<dbReference type="Proteomes" id="UP001479436">
    <property type="component" value="Unassembled WGS sequence"/>
</dbReference>
<evidence type="ECO:0000256" key="12">
    <source>
        <dbReference type="ARBA" id="ARBA00031778"/>
    </source>
</evidence>
<dbReference type="InterPro" id="IPR012776">
    <property type="entry name" value="Trimethyllysine_dOase"/>
</dbReference>
<dbReference type="PANTHER" id="PTHR10696">
    <property type="entry name" value="GAMMA-BUTYROBETAINE HYDROXYLASE-RELATED"/>
    <property type="match status" value="1"/>
</dbReference>
<evidence type="ECO:0000256" key="11">
    <source>
        <dbReference type="ARBA" id="ARBA00030363"/>
    </source>
</evidence>
<dbReference type="NCBIfam" id="TIGR02410">
    <property type="entry name" value="carnitine_TMLD"/>
    <property type="match status" value="1"/>
</dbReference>
<evidence type="ECO:0000259" key="16">
    <source>
        <dbReference type="Pfam" id="PF02668"/>
    </source>
</evidence>
<comment type="caution">
    <text evidence="18">The sequence shown here is derived from an EMBL/GenBank/DDBJ whole genome shotgun (WGS) entry which is preliminary data.</text>
</comment>
<comment type="similarity">
    <text evidence="4">Belongs to the gamma-BBH/TMLD family.</text>
</comment>
<dbReference type="Gene3D" id="3.30.2020.30">
    <property type="match status" value="1"/>
</dbReference>
<evidence type="ECO:0000256" key="8">
    <source>
        <dbReference type="ARBA" id="ARBA00022964"/>
    </source>
</evidence>
<evidence type="ECO:0000256" key="6">
    <source>
        <dbReference type="ARBA" id="ARBA00022723"/>
    </source>
</evidence>
<organism evidence="18 19">
    <name type="scientific">Basidiobolus ranarum</name>
    <dbReference type="NCBI Taxonomy" id="34480"/>
    <lineage>
        <taxon>Eukaryota</taxon>
        <taxon>Fungi</taxon>
        <taxon>Fungi incertae sedis</taxon>
        <taxon>Zoopagomycota</taxon>
        <taxon>Entomophthoromycotina</taxon>
        <taxon>Basidiobolomycetes</taxon>
        <taxon>Basidiobolales</taxon>
        <taxon>Basidiobolaceae</taxon>
        <taxon>Basidiobolus</taxon>
    </lineage>
</organism>
<comment type="catalytic activity">
    <reaction evidence="15">
        <text>N(6),N(6),N(6)-trimethyl-L-lysine + 2-oxoglutarate + O2 = (3S)-3-hydroxy-N(6),N(6),N(6)-trimethyl-L-lysine + succinate + CO2</text>
        <dbReference type="Rhea" id="RHEA:14181"/>
        <dbReference type="ChEBI" id="CHEBI:15379"/>
        <dbReference type="ChEBI" id="CHEBI:16526"/>
        <dbReference type="ChEBI" id="CHEBI:16810"/>
        <dbReference type="ChEBI" id="CHEBI:30031"/>
        <dbReference type="ChEBI" id="CHEBI:58100"/>
        <dbReference type="ChEBI" id="CHEBI:141499"/>
        <dbReference type="EC" id="1.14.11.8"/>
    </reaction>
</comment>
<evidence type="ECO:0000256" key="3">
    <source>
        <dbReference type="ARBA" id="ARBA00005022"/>
    </source>
</evidence>
<dbReference type="Gene3D" id="3.60.130.10">
    <property type="entry name" value="Clavaminate synthase-like"/>
    <property type="match status" value="1"/>
</dbReference>
<dbReference type="InterPro" id="IPR050411">
    <property type="entry name" value="AlphaKG_dependent_hydroxylases"/>
</dbReference>
<evidence type="ECO:0000256" key="9">
    <source>
        <dbReference type="ARBA" id="ARBA00023002"/>
    </source>
</evidence>
<feature type="domain" description="TauD/TfdA-like" evidence="16">
    <location>
        <begin position="156"/>
        <end position="396"/>
    </location>
</feature>
<dbReference type="InterPro" id="IPR042098">
    <property type="entry name" value="TauD-like_sf"/>
</dbReference>
<comment type="function">
    <text evidence="14">Converts trimethyllysine (TML) into hydroxytrimethyllysine (HTML).</text>
</comment>
<gene>
    <name evidence="18" type="ORF">K7432_013088</name>
</gene>
<comment type="cofactor">
    <cofactor evidence="2">
        <name>L-ascorbate</name>
        <dbReference type="ChEBI" id="CHEBI:38290"/>
    </cofactor>
</comment>
<keyword evidence="7" id="KW-0124">Carnitine biosynthesis</keyword>
<evidence type="ECO:0000313" key="18">
    <source>
        <dbReference type="EMBL" id="KAK9761770.1"/>
    </source>
</evidence>
<evidence type="ECO:0000256" key="15">
    <source>
        <dbReference type="ARBA" id="ARBA00049334"/>
    </source>
</evidence>
<evidence type="ECO:0000256" key="5">
    <source>
        <dbReference type="ARBA" id="ARBA00012267"/>
    </source>
</evidence>
<evidence type="ECO:0000259" key="17">
    <source>
        <dbReference type="Pfam" id="PF06155"/>
    </source>
</evidence>
<comment type="cofactor">
    <cofactor evidence="1">
        <name>Fe(2+)</name>
        <dbReference type="ChEBI" id="CHEBI:29033"/>
    </cofactor>
</comment>
<reference evidence="18 19" key="1">
    <citation type="submission" date="2023-04" db="EMBL/GenBank/DDBJ databases">
        <title>Genome of Basidiobolus ranarum AG-B5.</title>
        <authorList>
            <person name="Stajich J.E."/>
            <person name="Carter-House D."/>
            <person name="Gryganskyi A."/>
        </authorList>
    </citation>
    <scope>NUCLEOTIDE SEQUENCE [LARGE SCALE GENOMIC DNA]</scope>
    <source>
        <strain evidence="18 19">AG-B5</strain>
    </source>
</reference>
<evidence type="ECO:0000256" key="1">
    <source>
        <dbReference type="ARBA" id="ARBA00001954"/>
    </source>
</evidence>
<evidence type="ECO:0000256" key="2">
    <source>
        <dbReference type="ARBA" id="ARBA00001961"/>
    </source>
</evidence>
<dbReference type="PANTHER" id="PTHR10696:SF51">
    <property type="entry name" value="TRIMETHYLLYSINE DIOXYGENASE, MITOCHONDRIAL"/>
    <property type="match status" value="1"/>
</dbReference>
<evidence type="ECO:0000256" key="10">
    <source>
        <dbReference type="ARBA" id="ARBA00023004"/>
    </source>
</evidence>
<keyword evidence="10" id="KW-0408">Iron</keyword>
<comment type="pathway">
    <text evidence="3">Amine and polyamine biosynthesis; carnitine biosynthesis.</text>
</comment>
<name>A0ABR2WJT1_9FUNG</name>
<proteinExistence type="inferred from homology"/>
<keyword evidence="6" id="KW-0479">Metal-binding</keyword>
<dbReference type="Pfam" id="PF02668">
    <property type="entry name" value="TauD"/>
    <property type="match status" value="1"/>
</dbReference>
<dbReference type="CDD" id="cd00250">
    <property type="entry name" value="CAS_like"/>
    <property type="match status" value="1"/>
</dbReference>
<evidence type="ECO:0000256" key="14">
    <source>
        <dbReference type="ARBA" id="ARBA00046008"/>
    </source>
</evidence>